<dbReference type="AlphaFoldDB" id="A0A197JJ87"/>
<sequence>MLPHSVRNSMKTDKQRVGIASKAFASTSPCGVGLCPPSSLSDLLPYHTTSLSLVLAIHFSSTFHHFAVSSALLPYSLSPSHQSLTQTTSASSMLVVVNYISPLLIPSFLLHSSLTSCPSSYSSFSFFFCMCVYLFLRLGRLTFVPFGC</sequence>
<accession>A0A197JJ87</accession>
<evidence type="ECO:0000313" key="2">
    <source>
        <dbReference type="EMBL" id="OAQ24576.1"/>
    </source>
</evidence>
<keyword evidence="1" id="KW-0472">Membrane</keyword>
<feature type="transmembrane region" description="Helical" evidence="1">
    <location>
        <begin position="51"/>
        <end position="73"/>
    </location>
</feature>
<evidence type="ECO:0000313" key="3">
    <source>
        <dbReference type="Proteomes" id="UP000078512"/>
    </source>
</evidence>
<protein>
    <submittedName>
        <fullName evidence="2">Uncharacterized protein</fullName>
    </submittedName>
</protein>
<dbReference type="EMBL" id="KV442091">
    <property type="protein sequence ID" value="OAQ24576.1"/>
    <property type="molecule type" value="Genomic_DNA"/>
</dbReference>
<proteinExistence type="predicted"/>
<feature type="transmembrane region" description="Helical" evidence="1">
    <location>
        <begin position="120"/>
        <end position="136"/>
    </location>
</feature>
<feature type="transmembrane region" description="Helical" evidence="1">
    <location>
        <begin position="94"/>
        <end position="114"/>
    </location>
</feature>
<reference evidence="2 3" key="1">
    <citation type="submission" date="2016-05" db="EMBL/GenBank/DDBJ databases">
        <title>Genome sequencing reveals origins of a unique bacterial endosymbiosis in the earliest lineages of terrestrial Fungi.</title>
        <authorList>
            <consortium name="DOE Joint Genome Institute"/>
            <person name="Uehling J."/>
            <person name="Gryganskyi A."/>
            <person name="Hameed K."/>
            <person name="Tschaplinski T."/>
            <person name="Misztal P."/>
            <person name="Wu S."/>
            <person name="Desiro A."/>
            <person name="Vande Pol N."/>
            <person name="Du Z.-Y."/>
            <person name="Zienkiewicz A."/>
            <person name="Zienkiewicz K."/>
            <person name="Morin E."/>
            <person name="Tisserant E."/>
            <person name="Splivallo R."/>
            <person name="Hainaut M."/>
            <person name="Henrissat B."/>
            <person name="Ohm R."/>
            <person name="Kuo A."/>
            <person name="Yan J."/>
            <person name="Lipzen A."/>
            <person name="Nolan M."/>
            <person name="Labutti K."/>
            <person name="Barry K."/>
            <person name="Goldstein A."/>
            <person name="Labbe J."/>
            <person name="Schadt C."/>
            <person name="Tuskan G."/>
            <person name="Grigoriev I."/>
            <person name="Martin F."/>
            <person name="Vilgalys R."/>
            <person name="Bonito G."/>
        </authorList>
    </citation>
    <scope>NUCLEOTIDE SEQUENCE [LARGE SCALE GENOMIC DNA]</scope>
    <source>
        <strain evidence="2 3">AG-77</strain>
    </source>
</reference>
<keyword evidence="1" id="KW-0812">Transmembrane</keyword>
<gene>
    <name evidence="2" type="ORF">K457DRAFT_826999</name>
</gene>
<name>A0A197JJ87_9FUNG</name>
<keyword evidence="3" id="KW-1185">Reference proteome</keyword>
<keyword evidence="1" id="KW-1133">Transmembrane helix</keyword>
<evidence type="ECO:0000256" key="1">
    <source>
        <dbReference type="SAM" id="Phobius"/>
    </source>
</evidence>
<dbReference type="Proteomes" id="UP000078512">
    <property type="component" value="Unassembled WGS sequence"/>
</dbReference>
<organism evidence="2 3">
    <name type="scientific">Linnemannia elongata AG-77</name>
    <dbReference type="NCBI Taxonomy" id="1314771"/>
    <lineage>
        <taxon>Eukaryota</taxon>
        <taxon>Fungi</taxon>
        <taxon>Fungi incertae sedis</taxon>
        <taxon>Mucoromycota</taxon>
        <taxon>Mortierellomycotina</taxon>
        <taxon>Mortierellomycetes</taxon>
        <taxon>Mortierellales</taxon>
        <taxon>Mortierellaceae</taxon>
        <taxon>Linnemannia</taxon>
    </lineage>
</organism>